<dbReference type="EMBL" id="UOFZ01000119">
    <property type="protein sequence ID" value="VAX13472.1"/>
    <property type="molecule type" value="Genomic_DNA"/>
</dbReference>
<dbReference type="SUPFAM" id="SSF54975">
    <property type="entry name" value="Acylphosphatase/BLUF domain-like"/>
    <property type="match status" value="1"/>
</dbReference>
<dbReference type="InterPro" id="IPR001792">
    <property type="entry name" value="Acylphosphatase-like_dom"/>
</dbReference>
<name>A0A3B1BBL6_9ZZZZ</name>
<dbReference type="GO" id="GO:0051604">
    <property type="term" value="P:protein maturation"/>
    <property type="evidence" value="ECO:0007669"/>
    <property type="project" value="TreeGrafter"/>
</dbReference>
<dbReference type="InterPro" id="IPR004421">
    <property type="entry name" value="Carbamoyltransferase_HypF"/>
</dbReference>
<protein>
    <recommendedName>
        <fullName evidence="8">Carbamoyl phosphate-converting enzyme HypF</fullName>
    </recommendedName>
    <alternativeName>
        <fullName evidence="9">[NiFe]-hydrogenase maturation factor HypF</fullName>
    </alternativeName>
</protein>
<evidence type="ECO:0000256" key="2">
    <source>
        <dbReference type="ARBA" id="ARBA00008097"/>
    </source>
</evidence>
<dbReference type="InterPro" id="IPR006070">
    <property type="entry name" value="Sua5-like_dom"/>
</dbReference>
<evidence type="ECO:0000256" key="8">
    <source>
        <dbReference type="ARBA" id="ARBA00075001"/>
    </source>
</evidence>
<dbReference type="GO" id="GO:0016874">
    <property type="term" value="F:ligase activity"/>
    <property type="evidence" value="ECO:0007669"/>
    <property type="project" value="UniProtKB-KW"/>
</dbReference>
<keyword evidence="6" id="KW-0862">Zinc</keyword>
<evidence type="ECO:0000259" key="10">
    <source>
        <dbReference type="PROSITE" id="PS51160"/>
    </source>
</evidence>
<comment type="catalytic activity">
    <reaction evidence="7">
        <text>C-terminal L-cysteinyl-[HypE protein] + carbamoyl phosphate + ATP + H2O = C-terminal S-carboxamide-L-cysteinyl-[HypE protein] + AMP + phosphate + diphosphate + H(+)</text>
        <dbReference type="Rhea" id="RHEA:55636"/>
        <dbReference type="Rhea" id="RHEA-COMP:14247"/>
        <dbReference type="Rhea" id="RHEA-COMP:14392"/>
        <dbReference type="ChEBI" id="CHEBI:15377"/>
        <dbReference type="ChEBI" id="CHEBI:15378"/>
        <dbReference type="ChEBI" id="CHEBI:30616"/>
        <dbReference type="ChEBI" id="CHEBI:33019"/>
        <dbReference type="ChEBI" id="CHEBI:43474"/>
        <dbReference type="ChEBI" id="CHEBI:58228"/>
        <dbReference type="ChEBI" id="CHEBI:76913"/>
        <dbReference type="ChEBI" id="CHEBI:139126"/>
        <dbReference type="ChEBI" id="CHEBI:456215"/>
    </reaction>
</comment>
<proteinExistence type="inferred from homology"/>
<dbReference type="Pfam" id="PF17788">
    <property type="entry name" value="HypF_C"/>
    <property type="match status" value="1"/>
</dbReference>
<dbReference type="Pfam" id="PF01300">
    <property type="entry name" value="Sua5_yciO_yrdC"/>
    <property type="match status" value="1"/>
</dbReference>
<dbReference type="InterPro" id="IPR011125">
    <property type="entry name" value="Znf_HypF"/>
</dbReference>
<dbReference type="PANTHER" id="PTHR42959:SF1">
    <property type="entry name" value="CARBAMOYLTRANSFERASE HYPF"/>
    <property type="match status" value="1"/>
</dbReference>
<comment type="pathway">
    <text evidence="1">Protein modification; [NiFe] hydrogenase maturation.</text>
</comment>
<keyword evidence="3" id="KW-0436">Ligase</keyword>
<dbReference type="Gene3D" id="3.30.420.40">
    <property type="match status" value="1"/>
</dbReference>
<dbReference type="AlphaFoldDB" id="A0A3B1BBL6"/>
<comment type="similarity">
    <text evidence="2">Belongs to the carbamoyltransferase HypF family.</text>
</comment>
<keyword evidence="5" id="KW-0863">Zinc-finger</keyword>
<evidence type="ECO:0000256" key="9">
    <source>
        <dbReference type="ARBA" id="ARBA00078219"/>
    </source>
</evidence>
<dbReference type="GO" id="GO:0008270">
    <property type="term" value="F:zinc ion binding"/>
    <property type="evidence" value="ECO:0007669"/>
    <property type="project" value="UniProtKB-KW"/>
</dbReference>
<dbReference type="PROSITE" id="PS51163">
    <property type="entry name" value="YRDC"/>
    <property type="match status" value="1"/>
</dbReference>
<dbReference type="InterPro" id="IPR017945">
    <property type="entry name" value="DHBP_synth_RibB-like_a/b_dom"/>
</dbReference>
<dbReference type="UniPathway" id="UPA00335"/>
<dbReference type="SUPFAM" id="SSF55821">
    <property type="entry name" value="YrdC/RibB"/>
    <property type="match status" value="1"/>
</dbReference>
<dbReference type="InterPro" id="IPR036046">
    <property type="entry name" value="Acylphosphatase-like_dom_sf"/>
</dbReference>
<evidence type="ECO:0000256" key="4">
    <source>
        <dbReference type="ARBA" id="ARBA00022723"/>
    </source>
</evidence>
<feature type="domain" description="YrdC-like" evidence="11">
    <location>
        <begin position="200"/>
        <end position="384"/>
    </location>
</feature>
<dbReference type="Gene3D" id="3.90.870.50">
    <property type="match status" value="1"/>
</dbReference>
<sequence length="768" mass="84354">MVGERIRVTGIVQGVGFRPTVWRLAHVCGLVGQVWNDGKGVLIHVWGSQSALDSFVLRLRSESPPLARVAVVERTPLDHKPEWPGSFRIVESQQGEVHTDVTADAAVCCQCLSEVLDPANRRYRYPFTNCTHCGPRLSIIKAIPYDRANTSMVDFPMCPQCLAEYNDPANRRFHAQPNACPACGPQVWLEHSDGQRLSDDDVIETAASLIRAGHIVAIKGLGGIHLACDAGNAEAVDALRQRKQRYHKPLALMARDIGMVKYFAELNDAEAQLLNDSTASIVVLDACGEQLAPAVAPGQNSLGFMLPYTPLHHLLMQNMERPIVLTSGNCSDEPQSIDNQDARQRLKQIADYYLLHDRDIINRLDDSVLRVMDGQPRLLRRARGYAPRPILLPDGFPSSAKILAMGGELKNTFCLLQQDRAILSQHIGDLEDVASYRDYQHNLQHYRQLFDFTPSVIAVDRHPSYLSTQWGRAMAAEEDVQLVDVQHHHAHIAACMAEHGMSLESGKVLGVALDGLGLGEDGSLWGGEFLLADYRGFQRLAHFQPIPMLGGAQAMREPWRNTFAHLCASLGWQQVAEDYPRLEIVNFLNDRPLATLQTMQDKGLNSPLASSAGRLFDAVAAALGVCRERAAFEGQAAIELEALAAAHFDAQADFAYGVEQQGDCLSWTPLWSSLLRDLAEEVVPGIIAARFHHGLVNAVVETAASLCHQHKVDTVVLGGGVFQNRLLLQRSSLLLRQEQLRVLSPVTVPANDGGLSLGQAVIALATCH</sequence>
<dbReference type="InterPro" id="IPR041440">
    <property type="entry name" value="HypF_C"/>
</dbReference>
<accession>A0A3B1BBL6</accession>
<dbReference type="PIRSF" id="PIRSF006256">
    <property type="entry name" value="CMPcnvr_hdrg_mat"/>
    <property type="match status" value="1"/>
</dbReference>
<feature type="domain" description="Acylphosphatase-like" evidence="10">
    <location>
        <begin position="3"/>
        <end position="91"/>
    </location>
</feature>
<dbReference type="InterPro" id="IPR017968">
    <property type="entry name" value="Acylphosphatase_CS"/>
</dbReference>
<dbReference type="GO" id="GO:0016743">
    <property type="term" value="F:carboxyl- or carbamoyltransferase activity"/>
    <property type="evidence" value="ECO:0007669"/>
    <property type="project" value="InterPro"/>
</dbReference>
<gene>
    <name evidence="12" type="ORF">MNBD_GAMMA24-719</name>
</gene>
<dbReference type="NCBIfam" id="TIGR00143">
    <property type="entry name" value="hypF"/>
    <property type="match status" value="1"/>
</dbReference>
<keyword evidence="4" id="KW-0479">Metal-binding</keyword>
<evidence type="ECO:0000313" key="12">
    <source>
        <dbReference type="EMBL" id="VAX13472.1"/>
    </source>
</evidence>
<dbReference type="InterPro" id="IPR055128">
    <property type="entry name" value="HypF_C_2"/>
</dbReference>
<evidence type="ECO:0000256" key="5">
    <source>
        <dbReference type="ARBA" id="ARBA00022771"/>
    </source>
</evidence>
<organism evidence="12">
    <name type="scientific">hydrothermal vent metagenome</name>
    <dbReference type="NCBI Taxonomy" id="652676"/>
    <lineage>
        <taxon>unclassified sequences</taxon>
        <taxon>metagenomes</taxon>
        <taxon>ecological metagenomes</taxon>
    </lineage>
</organism>
<evidence type="ECO:0000259" key="11">
    <source>
        <dbReference type="PROSITE" id="PS51163"/>
    </source>
</evidence>
<evidence type="ECO:0000256" key="3">
    <source>
        <dbReference type="ARBA" id="ARBA00022598"/>
    </source>
</evidence>
<reference evidence="12" key="1">
    <citation type="submission" date="2018-06" db="EMBL/GenBank/DDBJ databases">
        <authorList>
            <person name="Zhirakovskaya E."/>
        </authorList>
    </citation>
    <scope>NUCLEOTIDE SEQUENCE</scope>
</reference>
<dbReference type="Pfam" id="PF22521">
    <property type="entry name" value="HypF_C_2"/>
    <property type="match status" value="1"/>
</dbReference>
<dbReference type="GO" id="GO:0003725">
    <property type="term" value="F:double-stranded RNA binding"/>
    <property type="evidence" value="ECO:0007669"/>
    <property type="project" value="InterPro"/>
</dbReference>
<evidence type="ECO:0000256" key="7">
    <source>
        <dbReference type="ARBA" id="ARBA00048220"/>
    </source>
</evidence>
<dbReference type="Gene3D" id="3.30.110.120">
    <property type="match status" value="1"/>
</dbReference>
<dbReference type="Pfam" id="PF00708">
    <property type="entry name" value="Acylphosphatase"/>
    <property type="match status" value="1"/>
</dbReference>
<evidence type="ECO:0000256" key="1">
    <source>
        <dbReference type="ARBA" id="ARBA00004711"/>
    </source>
</evidence>
<evidence type="ECO:0000256" key="6">
    <source>
        <dbReference type="ARBA" id="ARBA00022833"/>
    </source>
</evidence>
<dbReference type="PROSITE" id="PS00150">
    <property type="entry name" value="ACYLPHOSPHATASE_1"/>
    <property type="match status" value="1"/>
</dbReference>
<dbReference type="PANTHER" id="PTHR42959">
    <property type="entry name" value="CARBAMOYLTRANSFERASE"/>
    <property type="match status" value="1"/>
</dbReference>
<dbReference type="FunFam" id="3.30.420.40:FF:000124">
    <property type="entry name" value="Carbamoyltransferase HypF"/>
    <property type="match status" value="1"/>
</dbReference>
<dbReference type="InterPro" id="IPR051060">
    <property type="entry name" value="Carbamoyltrans_HypF-like"/>
</dbReference>
<dbReference type="PROSITE" id="PS51160">
    <property type="entry name" value="ACYLPHOSPHATASE_3"/>
    <property type="match status" value="1"/>
</dbReference>
<dbReference type="Gene3D" id="3.30.420.360">
    <property type="match status" value="1"/>
</dbReference>
<dbReference type="Pfam" id="PF07503">
    <property type="entry name" value="zf-HYPF"/>
    <property type="match status" value="2"/>
</dbReference>